<evidence type="ECO:0000256" key="6">
    <source>
        <dbReference type="ARBA" id="ARBA00022801"/>
    </source>
</evidence>
<keyword evidence="5" id="KW-0732">Signal</keyword>
<evidence type="ECO:0000256" key="11">
    <source>
        <dbReference type="SAM" id="Phobius"/>
    </source>
</evidence>
<evidence type="ECO:0000256" key="7">
    <source>
        <dbReference type="ARBA" id="ARBA00022837"/>
    </source>
</evidence>
<organism evidence="12 13">
    <name type="scientific">Colletotrichum incanum</name>
    <name type="common">Soybean anthracnose fungus</name>
    <dbReference type="NCBI Taxonomy" id="1573173"/>
    <lineage>
        <taxon>Eukaryota</taxon>
        <taxon>Fungi</taxon>
        <taxon>Dikarya</taxon>
        <taxon>Ascomycota</taxon>
        <taxon>Pezizomycotina</taxon>
        <taxon>Sordariomycetes</taxon>
        <taxon>Hypocreomycetidae</taxon>
        <taxon>Glomerellales</taxon>
        <taxon>Glomerellaceae</taxon>
        <taxon>Colletotrichum</taxon>
        <taxon>Colletotrichum spaethianum species complex</taxon>
    </lineage>
</organism>
<dbReference type="SUPFAM" id="SSF53474">
    <property type="entry name" value="alpha/beta-Hydrolases"/>
    <property type="match status" value="1"/>
</dbReference>
<evidence type="ECO:0000256" key="3">
    <source>
        <dbReference type="ARBA" id="ARBA00022651"/>
    </source>
</evidence>
<keyword evidence="3" id="KW-0858">Xylan degradation</keyword>
<dbReference type="Pfam" id="PF07519">
    <property type="entry name" value="Tannase"/>
    <property type="match status" value="1"/>
</dbReference>
<evidence type="ECO:0000256" key="5">
    <source>
        <dbReference type="ARBA" id="ARBA00022729"/>
    </source>
</evidence>
<evidence type="ECO:0000256" key="1">
    <source>
        <dbReference type="ARBA" id="ARBA00006249"/>
    </source>
</evidence>
<gene>
    <name evidence="12" type="ORF">CI238_11186</name>
</gene>
<name>A0A167EFY6_COLIC</name>
<dbReference type="PANTHER" id="PTHR33938:SF15">
    <property type="entry name" value="FERULOYL ESTERASE B-RELATED"/>
    <property type="match status" value="1"/>
</dbReference>
<keyword evidence="4" id="KW-0479">Metal-binding</keyword>
<dbReference type="GO" id="GO:0046872">
    <property type="term" value="F:metal ion binding"/>
    <property type="evidence" value="ECO:0007669"/>
    <property type="project" value="UniProtKB-KW"/>
</dbReference>
<dbReference type="Proteomes" id="UP000076584">
    <property type="component" value="Unassembled WGS sequence"/>
</dbReference>
<dbReference type="PANTHER" id="PTHR33938">
    <property type="entry name" value="FERULOYL ESTERASE B-RELATED"/>
    <property type="match status" value="1"/>
</dbReference>
<dbReference type="GO" id="GO:0030600">
    <property type="term" value="F:feruloyl esterase activity"/>
    <property type="evidence" value="ECO:0007669"/>
    <property type="project" value="UniProtKB-EC"/>
</dbReference>
<comment type="similarity">
    <text evidence="1 10">Belongs to the tannase family.</text>
</comment>
<dbReference type="EC" id="3.1.1.-" evidence="10"/>
<keyword evidence="3" id="KW-0624">Polysaccharide degradation</keyword>
<dbReference type="EMBL" id="LFIW01000732">
    <property type="protein sequence ID" value="KZL85086.1"/>
    <property type="molecule type" value="Genomic_DNA"/>
</dbReference>
<dbReference type="Gene3D" id="3.40.50.1820">
    <property type="entry name" value="alpha/beta hydrolase"/>
    <property type="match status" value="1"/>
</dbReference>
<evidence type="ECO:0000256" key="4">
    <source>
        <dbReference type="ARBA" id="ARBA00022723"/>
    </source>
</evidence>
<proteinExistence type="inferred from homology"/>
<evidence type="ECO:0000256" key="10">
    <source>
        <dbReference type="RuleBase" id="RU361238"/>
    </source>
</evidence>
<keyword evidence="11" id="KW-0472">Membrane</keyword>
<dbReference type="GO" id="GO:0045493">
    <property type="term" value="P:xylan catabolic process"/>
    <property type="evidence" value="ECO:0007669"/>
    <property type="project" value="UniProtKB-KW"/>
</dbReference>
<evidence type="ECO:0000256" key="9">
    <source>
        <dbReference type="ARBA" id="ARBA00034075"/>
    </source>
</evidence>
<evidence type="ECO:0000256" key="8">
    <source>
        <dbReference type="ARBA" id="ARBA00023157"/>
    </source>
</evidence>
<comment type="catalytic activity">
    <reaction evidence="9">
        <text>feruloyl-polysaccharide + H2O = ferulate + polysaccharide.</text>
        <dbReference type="EC" id="3.1.1.73"/>
    </reaction>
</comment>
<keyword evidence="8" id="KW-1015">Disulfide bond</keyword>
<keyword evidence="13" id="KW-1185">Reference proteome</keyword>
<keyword evidence="3" id="KW-0119">Carbohydrate metabolism</keyword>
<dbReference type="InterPro" id="IPR011118">
    <property type="entry name" value="Tannase/feruloyl_esterase"/>
</dbReference>
<keyword evidence="11" id="KW-1133">Transmembrane helix</keyword>
<reference evidence="12 13" key="1">
    <citation type="submission" date="2015-06" db="EMBL/GenBank/DDBJ databases">
        <title>Survival trade-offs in plant roots during colonization by closely related pathogenic and mutualistic fungi.</title>
        <authorList>
            <person name="Hacquard S."/>
            <person name="Kracher B."/>
            <person name="Hiruma K."/>
            <person name="Weinman A."/>
            <person name="Muench P."/>
            <person name="Garrido Oter R."/>
            <person name="Ver Loren van Themaat E."/>
            <person name="Dallerey J.-F."/>
            <person name="Damm U."/>
            <person name="Henrissat B."/>
            <person name="Lespinet O."/>
            <person name="Thon M."/>
            <person name="Kemen E."/>
            <person name="McHardy A.C."/>
            <person name="Schulze-Lefert P."/>
            <person name="O'Connell R.J."/>
        </authorList>
    </citation>
    <scope>NUCLEOTIDE SEQUENCE [LARGE SCALE GENOMIC DNA]</scope>
    <source>
        <strain evidence="12 13">MAFF 238704</strain>
    </source>
</reference>
<evidence type="ECO:0000256" key="2">
    <source>
        <dbReference type="ARBA" id="ARBA00022487"/>
    </source>
</evidence>
<comment type="caution">
    <text evidence="12">The sequence shown here is derived from an EMBL/GenBank/DDBJ whole genome shotgun (WGS) entry which is preliminary data.</text>
</comment>
<evidence type="ECO:0000313" key="12">
    <source>
        <dbReference type="EMBL" id="KZL85086.1"/>
    </source>
</evidence>
<keyword evidence="2" id="KW-0719">Serine esterase</keyword>
<keyword evidence="6 10" id="KW-0378">Hydrolase</keyword>
<sequence length="577" mass="62525">MIPVNLELSGVLSFEQCKANSLLAKVRSDASLFARNMFEVFVFTIFVLLGLPAPALATFRDECLALTPGSVVANSIGISLAFVTSGTNLSFPEQDAACNRANQAVRADLCRVAMNITTSPISEVVTEVWLPENWNGRLVTVAGGGLDGCVHYEDLAYATAHGFAAVGTNNGHVGTTGIQFLDKEEVVIDFSWRALHVGVVAGKRLLQPLYQRAATGSYFLGCSLGGRQGIKAADMFPEDFDGVVAGAPAIDFNNLYSHRASFLPRTGAAGSKDFITPTVWKTTIHNEVLRQCDNIDGVEDGVIEDPSLCKFNAETLLCHNNLTTGSTECLSGKQVEVVKSIFSPMNDAQGNLFWPGMNPGSEVNAADGLYNGKPWANSQNWFRYAVYNDPNWDASSYTFEKDGTFAEKKNPGDIRTNPNDLSAFKNRGGKLLMYHGQQDNQITSFRTPVFYDHLSQGMGLDRAGMDQFTRFFRISGLSHCTTGPGAWLIGQGGAGGNAAAIADNLPFDRRHNVLAAIVDWVEAGVAPETITGTKFVNDTVGLGIDYQRRHCRYPLRNTFKGDGSDPKNVDSWTCTCS</sequence>
<dbReference type="InterPro" id="IPR029058">
    <property type="entry name" value="AB_hydrolase_fold"/>
</dbReference>
<protein>
    <recommendedName>
        <fullName evidence="10">Carboxylic ester hydrolase</fullName>
        <ecNumber evidence="10">3.1.1.-</ecNumber>
    </recommendedName>
</protein>
<accession>A0A167EFY6</accession>
<evidence type="ECO:0000313" key="13">
    <source>
        <dbReference type="Proteomes" id="UP000076584"/>
    </source>
</evidence>
<keyword evidence="7" id="KW-0106">Calcium</keyword>
<dbReference type="AlphaFoldDB" id="A0A167EFY6"/>
<feature type="transmembrane region" description="Helical" evidence="11">
    <location>
        <begin position="40"/>
        <end position="59"/>
    </location>
</feature>
<keyword evidence="11" id="KW-0812">Transmembrane</keyword>